<sequence>MLCRNDRSQISYTHYLQDTPVVVVYITTVCTRHDREKPSSSLEKISSVQPSNSHTTHIHIHITSHHITPSSLPRTELSNSNWPTLIEQSTIPYRARPRVLASWLPGSLLRQVSEFERAEVSISLNSAPQHFLQKTKRAKIGPVQNLLLIYSALHISIYLVVKPYATQSQRVPTYLLFWIPTISKYGT</sequence>
<dbReference type="Proteomes" id="UP000012045">
    <property type="component" value="Unassembled WGS sequence"/>
</dbReference>
<accession>M7U7M9</accession>
<evidence type="ECO:0000313" key="2">
    <source>
        <dbReference type="Proteomes" id="UP000012045"/>
    </source>
</evidence>
<name>M7U7M9_BOTF1</name>
<organism evidence="1 2">
    <name type="scientific">Botryotinia fuckeliana (strain BcDW1)</name>
    <name type="common">Noble rot fungus</name>
    <name type="synonym">Botrytis cinerea</name>
    <dbReference type="NCBI Taxonomy" id="1290391"/>
    <lineage>
        <taxon>Eukaryota</taxon>
        <taxon>Fungi</taxon>
        <taxon>Dikarya</taxon>
        <taxon>Ascomycota</taxon>
        <taxon>Pezizomycotina</taxon>
        <taxon>Leotiomycetes</taxon>
        <taxon>Helotiales</taxon>
        <taxon>Sclerotiniaceae</taxon>
        <taxon>Botrytis</taxon>
    </lineage>
</organism>
<reference evidence="2" key="1">
    <citation type="journal article" date="2013" name="Genome Announc.">
        <title>Draft genome sequence of Botrytis cinerea BcDW1, inoculum for noble rot of grape berries.</title>
        <authorList>
            <person name="Blanco-Ulate B."/>
            <person name="Allen G."/>
            <person name="Powell A.L."/>
            <person name="Cantu D."/>
        </authorList>
    </citation>
    <scope>NUCLEOTIDE SEQUENCE [LARGE SCALE GENOMIC DNA]</scope>
    <source>
        <strain evidence="2">BcDW1</strain>
    </source>
</reference>
<protein>
    <submittedName>
        <fullName evidence="1">Uncharacterized protein</fullName>
    </submittedName>
</protein>
<dbReference type="HOGENOM" id="CLU_1447452_0_0_1"/>
<gene>
    <name evidence="1" type="ORF">BcDW1_8747</name>
</gene>
<dbReference type="EMBL" id="KB708033">
    <property type="protein sequence ID" value="EMR82628.1"/>
    <property type="molecule type" value="Genomic_DNA"/>
</dbReference>
<evidence type="ECO:0000313" key="1">
    <source>
        <dbReference type="EMBL" id="EMR82628.1"/>
    </source>
</evidence>
<proteinExistence type="predicted"/>
<dbReference type="AlphaFoldDB" id="M7U7M9"/>